<dbReference type="InterPro" id="IPR012340">
    <property type="entry name" value="NA-bd_OB-fold"/>
</dbReference>
<dbReference type="NCBIfam" id="TIGR00157">
    <property type="entry name" value="ribosome small subunit-dependent GTPase A"/>
    <property type="match status" value="1"/>
</dbReference>
<evidence type="ECO:0000256" key="6">
    <source>
        <dbReference type="ARBA" id="ARBA00022801"/>
    </source>
</evidence>
<evidence type="ECO:0000259" key="13">
    <source>
        <dbReference type="PROSITE" id="PS51721"/>
    </source>
</evidence>
<dbReference type="Gene3D" id="1.10.40.50">
    <property type="entry name" value="Probable gtpase engc, domain 3"/>
    <property type="match status" value="1"/>
</dbReference>
<feature type="domain" description="CP-type G" evidence="13">
    <location>
        <begin position="101"/>
        <end position="262"/>
    </location>
</feature>
<dbReference type="InterPro" id="IPR031944">
    <property type="entry name" value="RsgA_N"/>
</dbReference>
<evidence type="ECO:0000256" key="9">
    <source>
        <dbReference type="ARBA" id="ARBA00023134"/>
    </source>
</evidence>
<keyword evidence="1 10" id="KW-0963">Cytoplasm</keyword>
<evidence type="ECO:0000256" key="5">
    <source>
        <dbReference type="ARBA" id="ARBA00022741"/>
    </source>
</evidence>
<feature type="binding site" evidence="10">
    <location>
        <begin position="150"/>
        <end position="153"/>
    </location>
    <ligand>
        <name>GTP</name>
        <dbReference type="ChEBI" id="CHEBI:37565"/>
    </ligand>
</feature>
<keyword evidence="6 10" id="KW-0378">Hydrolase</keyword>
<keyword evidence="8 10" id="KW-0694">RNA-binding</keyword>
<keyword evidence="2 10" id="KW-0690">Ribosome biogenesis</keyword>
<evidence type="ECO:0000256" key="2">
    <source>
        <dbReference type="ARBA" id="ARBA00022517"/>
    </source>
</evidence>
<keyword evidence="5 10" id="KW-0547">Nucleotide-binding</keyword>
<dbReference type="EMBL" id="JAGETX010000001">
    <property type="protein sequence ID" value="MBO3269437.1"/>
    <property type="molecule type" value="Genomic_DNA"/>
</dbReference>
<dbReference type="InterPro" id="IPR030378">
    <property type="entry name" value="G_CP_dom"/>
</dbReference>
<dbReference type="Pfam" id="PF03193">
    <property type="entry name" value="RsgA_GTPase"/>
    <property type="match status" value="1"/>
</dbReference>
<dbReference type="InterPro" id="IPR010914">
    <property type="entry name" value="RsgA_GTPase_dom"/>
</dbReference>
<protein>
    <recommendedName>
        <fullName evidence="10">Small ribosomal subunit biogenesis GTPase RsgA</fullName>
        <ecNumber evidence="10">3.6.1.-</ecNumber>
    </recommendedName>
</protein>
<evidence type="ECO:0000256" key="7">
    <source>
        <dbReference type="ARBA" id="ARBA00022833"/>
    </source>
</evidence>
<dbReference type="InterPro" id="IPR027417">
    <property type="entry name" value="P-loop_NTPase"/>
</dbReference>
<dbReference type="Pfam" id="PF16745">
    <property type="entry name" value="RsgA_N"/>
    <property type="match status" value="1"/>
</dbReference>
<evidence type="ECO:0000256" key="8">
    <source>
        <dbReference type="ARBA" id="ARBA00022884"/>
    </source>
</evidence>
<dbReference type="Gene3D" id="3.40.50.300">
    <property type="entry name" value="P-loop containing nucleotide triphosphate hydrolases"/>
    <property type="match status" value="1"/>
</dbReference>
<keyword evidence="9 10" id="KW-0342">GTP-binding</keyword>
<dbReference type="Proteomes" id="UP000670527">
    <property type="component" value="Unassembled WGS sequence"/>
</dbReference>
<feature type="binding site" evidence="10">
    <location>
        <position position="299"/>
    </location>
    <ligand>
        <name>Zn(2+)</name>
        <dbReference type="ChEBI" id="CHEBI:29105"/>
    </ligand>
</feature>
<name>A0ABS3T715_9BACT</name>
<comment type="caution">
    <text evidence="14">The sequence shown here is derived from an EMBL/GenBank/DDBJ whole genome shotgun (WGS) entry which is preliminary data.</text>
</comment>
<feature type="binding site" evidence="10">
    <location>
        <position position="286"/>
    </location>
    <ligand>
        <name>Zn(2+)</name>
        <dbReference type="ChEBI" id="CHEBI:29105"/>
    </ligand>
</feature>
<dbReference type="EC" id="3.6.1.-" evidence="10"/>
<evidence type="ECO:0000256" key="10">
    <source>
        <dbReference type="HAMAP-Rule" id="MF_01820"/>
    </source>
</evidence>
<comment type="similarity">
    <text evidence="10">Belongs to the TRAFAC class YlqF/YawG GTPase family. RsgA subfamily.</text>
</comment>
<evidence type="ECO:0000256" key="1">
    <source>
        <dbReference type="ARBA" id="ARBA00022490"/>
    </source>
</evidence>
<reference evidence="14 15" key="1">
    <citation type="submission" date="2021-03" db="EMBL/GenBank/DDBJ databases">
        <authorList>
            <person name="Kim M.K."/>
        </authorList>
    </citation>
    <scope>NUCLEOTIDE SEQUENCE [LARGE SCALE GENOMIC DNA]</scope>
    <source>
        <strain evidence="14 15">BT507</strain>
    </source>
</reference>
<feature type="binding site" evidence="10">
    <location>
        <position position="291"/>
    </location>
    <ligand>
        <name>Zn(2+)</name>
        <dbReference type="ChEBI" id="CHEBI:29105"/>
    </ligand>
</feature>
<keyword evidence="7 10" id="KW-0862">Zinc</keyword>
<sequence length="329" mass="36735">MTILYYTYYHAFIHSFIQLLAVVGIVVKSTGSWYLVRDTATGTLHRCRLRGKFKQKGLKVSNPLAVGDQVEFTVEEQTEGAGVIHHIEPRRNYIIRRSVHKTEHSHIVAANLDQALLVVTLVSPATSFGFIDRFLVTAEAYSIPVTLIFNKADLHDDDLADYQQQIGKMYQRVGYPSLLTSAQSGVGVEEVDALLDSKTTLLSGHSGVGKSTLINVLVPDLDLKTAEISQFSDKGVHTTTYAEMLEVRPGTYLIDTPGIKELGLVDVQPGELAHFFPEMRALLNQCRYHNCRHVQEPGCAVIEAVEKGRIALPRYDSYLSMLHDEDNRH</sequence>
<evidence type="ECO:0000256" key="11">
    <source>
        <dbReference type="SAM" id="Phobius"/>
    </source>
</evidence>
<keyword evidence="11" id="KW-0812">Transmembrane</keyword>
<feature type="binding site" evidence="10">
    <location>
        <begin position="204"/>
        <end position="212"/>
    </location>
    <ligand>
        <name>GTP</name>
        <dbReference type="ChEBI" id="CHEBI:37565"/>
    </ligand>
</feature>
<dbReference type="SUPFAM" id="SSF52540">
    <property type="entry name" value="P-loop containing nucleoside triphosphate hydrolases"/>
    <property type="match status" value="1"/>
</dbReference>
<feature type="binding site" evidence="10">
    <location>
        <position position="293"/>
    </location>
    <ligand>
        <name>Zn(2+)</name>
        <dbReference type="ChEBI" id="CHEBI:29105"/>
    </ligand>
</feature>
<evidence type="ECO:0000256" key="4">
    <source>
        <dbReference type="ARBA" id="ARBA00022730"/>
    </source>
</evidence>
<evidence type="ECO:0000256" key="3">
    <source>
        <dbReference type="ARBA" id="ARBA00022723"/>
    </source>
</evidence>
<comment type="subcellular location">
    <subcellularLocation>
        <location evidence="10">Cytoplasm</location>
    </subcellularLocation>
</comment>
<comment type="cofactor">
    <cofactor evidence="10">
        <name>Zn(2+)</name>
        <dbReference type="ChEBI" id="CHEBI:29105"/>
    </cofactor>
    <text evidence="10">Binds 1 zinc ion per subunit.</text>
</comment>
<keyword evidence="3 10" id="KW-0479">Metal-binding</keyword>
<organism evidence="14 15">
    <name type="scientific">Hymenobacter defluvii</name>
    <dbReference type="NCBI Taxonomy" id="2054411"/>
    <lineage>
        <taxon>Bacteria</taxon>
        <taxon>Pseudomonadati</taxon>
        <taxon>Bacteroidota</taxon>
        <taxon>Cytophagia</taxon>
        <taxon>Cytophagales</taxon>
        <taxon>Hymenobacteraceae</taxon>
        <taxon>Hymenobacter</taxon>
    </lineage>
</organism>
<dbReference type="InterPro" id="IPR004881">
    <property type="entry name" value="Ribosome_biogen_GTPase_RsgA"/>
</dbReference>
<dbReference type="PANTHER" id="PTHR32120:SF11">
    <property type="entry name" value="SMALL RIBOSOMAL SUBUNIT BIOGENESIS GTPASE RSGA 1, MITOCHONDRIAL-RELATED"/>
    <property type="match status" value="1"/>
</dbReference>
<evidence type="ECO:0000259" key="12">
    <source>
        <dbReference type="PROSITE" id="PS50936"/>
    </source>
</evidence>
<dbReference type="SUPFAM" id="SSF50249">
    <property type="entry name" value="Nucleic acid-binding proteins"/>
    <property type="match status" value="1"/>
</dbReference>
<dbReference type="CDD" id="cd04466">
    <property type="entry name" value="S1_YloQ_GTPase"/>
    <property type="match status" value="1"/>
</dbReference>
<proteinExistence type="inferred from homology"/>
<dbReference type="HAMAP" id="MF_01820">
    <property type="entry name" value="GTPase_RsgA"/>
    <property type="match status" value="1"/>
</dbReference>
<keyword evidence="11" id="KW-0472">Membrane</keyword>
<keyword evidence="11" id="KW-1133">Transmembrane helix</keyword>
<feature type="transmembrane region" description="Helical" evidence="11">
    <location>
        <begin position="6"/>
        <end position="27"/>
    </location>
</feature>
<dbReference type="PANTHER" id="PTHR32120">
    <property type="entry name" value="SMALL RIBOSOMAL SUBUNIT BIOGENESIS GTPASE RSGA"/>
    <property type="match status" value="1"/>
</dbReference>
<dbReference type="Gene3D" id="2.40.50.140">
    <property type="entry name" value="Nucleic acid-binding proteins"/>
    <property type="match status" value="1"/>
</dbReference>
<keyword evidence="4 10" id="KW-0699">rRNA-binding</keyword>
<dbReference type="PROSITE" id="PS51721">
    <property type="entry name" value="G_CP"/>
    <property type="match status" value="1"/>
</dbReference>
<dbReference type="CDD" id="cd01854">
    <property type="entry name" value="YjeQ_EngC"/>
    <property type="match status" value="1"/>
</dbReference>
<feature type="domain" description="EngC GTPase" evidence="12">
    <location>
        <begin position="110"/>
        <end position="260"/>
    </location>
</feature>
<dbReference type="PROSITE" id="PS50936">
    <property type="entry name" value="ENGC_GTPASE"/>
    <property type="match status" value="1"/>
</dbReference>
<gene>
    <name evidence="10 14" type="primary">rsgA</name>
    <name evidence="14" type="ORF">J4D97_02160</name>
</gene>
<evidence type="ECO:0000313" key="15">
    <source>
        <dbReference type="Proteomes" id="UP000670527"/>
    </source>
</evidence>
<comment type="subunit">
    <text evidence="10">Monomer. Associates with 30S ribosomal subunit, binds 16S rRNA.</text>
</comment>
<comment type="function">
    <text evidence="10">One of several proteins that assist in the late maturation steps of the functional core of the 30S ribosomal subunit. Helps release RbfA from mature subunits. May play a role in the assembly of ribosomal proteins into the subunit. Circularly permuted GTPase that catalyzes slow GTP hydrolysis, GTPase activity is stimulated by the 30S ribosomal subunit.</text>
</comment>
<keyword evidence="15" id="KW-1185">Reference proteome</keyword>
<evidence type="ECO:0000313" key="14">
    <source>
        <dbReference type="EMBL" id="MBO3269437.1"/>
    </source>
</evidence>
<accession>A0ABS3T715</accession>